<proteinExistence type="predicted"/>
<organism evidence="1 2">
    <name type="scientific">candidate division WWE3 bacterium</name>
    <dbReference type="NCBI Taxonomy" id="2053526"/>
    <lineage>
        <taxon>Bacteria</taxon>
        <taxon>Katanobacteria</taxon>
    </lineage>
</organism>
<name>A0A928TRC3_UNCKA</name>
<dbReference type="Proteomes" id="UP000710385">
    <property type="component" value="Unassembled WGS sequence"/>
</dbReference>
<dbReference type="AlphaFoldDB" id="A0A928TRC3"/>
<reference evidence="1" key="1">
    <citation type="submission" date="2020-05" db="EMBL/GenBank/DDBJ databases">
        <title>High-Quality Genomes of Partial-Nitritation/Anammox System by Hierarchical Clustering Based Hybrid Assembly.</title>
        <authorList>
            <person name="Liu L."/>
            <person name="Wang Y."/>
            <person name="Che Y."/>
            <person name="Chen Y."/>
            <person name="Xia Y."/>
            <person name="Luo R."/>
            <person name="Cheng S.H."/>
            <person name="Zheng C."/>
            <person name="Zhang T."/>
        </authorList>
    </citation>
    <scope>NUCLEOTIDE SEQUENCE</scope>
    <source>
        <strain evidence="1">H1_PAT1</strain>
    </source>
</reference>
<comment type="caution">
    <text evidence="1">The sequence shown here is derived from an EMBL/GenBank/DDBJ whole genome shotgun (WGS) entry which is preliminary data.</text>
</comment>
<protein>
    <submittedName>
        <fullName evidence="1">Uncharacterized protein</fullName>
    </submittedName>
</protein>
<accession>A0A928TRC3</accession>
<gene>
    <name evidence="1" type="ORF">HS096_06140</name>
</gene>
<dbReference type="EMBL" id="JABTTY010000002">
    <property type="protein sequence ID" value="MBE7525867.1"/>
    <property type="molecule type" value="Genomic_DNA"/>
</dbReference>
<sequence>MHPIHDELFQAWSHYFKVVGIECPDIHGLRDYRPKVSLLATEVEIDALQPWFAVQEIATDLLFNIYLALNHNVPAPPDDNRKLVPWALVGAASGFGASLLLTCIAGYDTPAKVQLRTYTEALLLLVATQHDPELADHYLSANSDAKIIDFWHKKISPSKLHKRIIEIEKQLGFSDVEIANLTEWRNREYQILSQSSHLSFLGAMMTCLSPNSVDPDILRLRLLGGLTLSSRRTLGYAATITWHVLRLVKAKFLPINESDKPLLTISLQDPISQRIMAGWFALEQTIPKYLSTIDADDSDA</sequence>
<evidence type="ECO:0000313" key="1">
    <source>
        <dbReference type="EMBL" id="MBE7525867.1"/>
    </source>
</evidence>
<evidence type="ECO:0000313" key="2">
    <source>
        <dbReference type="Proteomes" id="UP000710385"/>
    </source>
</evidence>